<comment type="subcellular location">
    <subcellularLocation>
        <location evidence="1">Cell inner membrane</location>
        <topology evidence="1">Multi-pass membrane protein</topology>
    </subcellularLocation>
</comment>
<gene>
    <name evidence="12" type="ORF">D9F05_01635</name>
</gene>
<keyword evidence="6 8" id="KW-0807">Transducer</keyword>
<dbReference type="InterPro" id="IPR003660">
    <property type="entry name" value="HAMP_dom"/>
</dbReference>
<dbReference type="InterPro" id="IPR004089">
    <property type="entry name" value="MCPsignal_dom"/>
</dbReference>
<sequence length="536" mass="58849">MDQLTMQNLSLNWKIFLPLTLVIGCTFALSFELSAWLQRDLAIRLAGEKVDSAANTYMDQLNVLMMTGGMANRQIVQTKLKSEAGIVEARLIRAPAVSDLFGPGHPDQKVQDNLDERAIVQGETILEQQGNQLTLIKPFKAFKEYRGTQCTTCHQVAEGTVMGAVRISYDLSHTFGEIRHNNLILSGSLVVVFGLGFGLLAWVLQHYIKRPVRHLQLTMTRMAKERDLSLPLLNPSQDELGQMTRAVSDMVQGFRHSLQEVEHATQQLYQESNQIRQVATQTEGSARQQEGMTTQVAAAVSELAASSHEVREHARHSAELSALTNQDAANTSRLAQHSITDMGEMSAEIERVDRVIQQLDSRCLAVDGVLEVIKGIADQTNLLALNAAIEAARAGEQGRGFAVVADEVRALSNRSRAASEEISQMIAALQKEAQSAVEVIGDAKSKADESIHKTEATLAAMQNIIGRIASINDLNAQMAQSAEEQDRVCSEVDSSVSDIRNTSNDTLGQAHAANLASIQLVEQCKKLDQLLKTYRW</sequence>
<accession>A0A3L0VSW6</accession>
<reference evidence="12" key="1">
    <citation type="submission" date="2018-10" db="EMBL/GenBank/DDBJ databases">
        <authorList>
            <consortium name="NARMS: The National Antimicrobial Resistance Monitoring System"/>
        </authorList>
    </citation>
    <scope>NUCLEOTIDE SEQUENCE [LARGE SCALE GENOMIC DNA]</scope>
    <source>
        <strain evidence="12">CVM N17EC0388</strain>
    </source>
</reference>
<evidence type="ECO:0000256" key="4">
    <source>
        <dbReference type="ARBA" id="ARBA00022989"/>
    </source>
</evidence>
<dbReference type="PANTHER" id="PTHR32089:SF119">
    <property type="entry name" value="METHYL-ACCEPTING CHEMOTAXIS PROTEIN CTPL"/>
    <property type="match status" value="1"/>
</dbReference>
<keyword evidence="3 9" id="KW-0812">Transmembrane</keyword>
<protein>
    <submittedName>
        <fullName evidence="12">HAMP domain-containing protein</fullName>
    </submittedName>
</protein>
<dbReference type="Pfam" id="PF00672">
    <property type="entry name" value="HAMP"/>
    <property type="match status" value="1"/>
</dbReference>
<dbReference type="GO" id="GO:0006935">
    <property type="term" value="P:chemotaxis"/>
    <property type="evidence" value="ECO:0007669"/>
    <property type="project" value="UniProtKB-KW"/>
</dbReference>
<evidence type="ECO:0000256" key="1">
    <source>
        <dbReference type="ARBA" id="ARBA00004429"/>
    </source>
</evidence>
<dbReference type="AlphaFoldDB" id="A0A3L0VSW6"/>
<evidence type="ECO:0000256" key="5">
    <source>
        <dbReference type="ARBA" id="ARBA00023136"/>
    </source>
</evidence>
<dbReference type="CDD" id="cd06225">
    <property type="entry name" value="HAMP"/>
    <property type="match status" value="1"/>
</dbReference>
<evidence type="ECO:0000256" key="6">
    <source>
        <dbReference type="ARBA" id="ARBA00023224"/>
    </source>
</evidence>
<evidence type="ECO:0000313" key="12">
    <source>
        <dbReference type="EMBL" id="MHO03090.1"/>
    </source>
</evidence>
<feature type="domain" description="HAMP" evidence="11">
    <location>
        <begin position="206"/>
        <end position="259"/>
    </location>
</feature>
<keyword evidence="5 9" id="KW-0472">Membrane</keyword>
<feature type="transmembrane region" description="Helical" evidence="9">
    <location>
        <begin position="15"/>
        <end position="37"/>
    </location>
</feature>
<organism evidence="12">
    <name type="scientific">Escherichia coli</name>
    <dbReference type="NCBI Taxonomy" id="562"/>
    <lineage>
        <taxon>Bacteria</taxon>
        <taxon>Pseudomonadati</taxon>
        <taxon>Pseudomonadota</taxon>
        <taxon>Gammaproteobacteria</taxon>
        <taxon>Enterobacterales</taxon>
        <taxon>Enterobacteriaceae</taxon>
        <taxon>Escherichia</taxon>
    </lineage>
</organism>
<dbReference type="SMART" id="SM00283">
    <property type="entry name" value="MA"/>
    <property type="match status" value="1"/>
</dbReference>
<dbReference type="CDD" id="cd11386">
    <property type="entry name" value="MCP_signal"/>
    <property type="match status" value="1"/>
</dbReference>
<evidence type="ECO:0000256" key="7">
    <source>
        <dbReference type="ARBA" id="ARBA00029447"/>
    </source>
</evidence>
<dbReference type="PROSITE" id="PS50885">
    <property type="entry name" value="HAMP"/>
    <property type="match status" value="1"/>
</dbReference>
<keyword evidence="2" id="KW-0145">Chemotaxis</keyword>
<dbReference type="PRINTS" id="PR00260">
    <property type="entry name" value="CHEMTRNSDUCR"/>
</dbReference>
<dbReference type="GO" id="GO:0004888">
    <property type="term" value="F:transmembrane signaling receptor activity"/>
    <property type="evidence" value="ECO:0007669"/>
    <property type="project" value="InterPro"/>
</dbReference>
<dbReference type="SUPFAM" id="SSF58104">
    <property type="entry name" value="Methyl-accepting chemotaxis protein (MCP) signaling domain"/>
    <property type="match status" value="1"/>
</dbReference>
<dbReference type="GO" id="GO:0007165">
    <property type="term" value="P:signal transduction"/>
    <property type="evidence" value="ECO:0007669"/>
    <property type="project" value="UniProtKB-KW"/>
</dbReference>
<dbReference type="GO" id="GO:0005886">
    <property type="term" value="C:plasma membrane"/>
    <property type="evidence" value="ECO:0007669"/>
    <property type="project" value="UniProtKB-SubCell"/>
</dbReference>
<dbReference type="InterPro" id="IPR004090">
    <property type="entry name" value="Chemotax_Me-accpt_rcpt"/>
</dbReference>
<dbReference type="Pfam" id="PF00015">
    <property type="entry name" value="MCPsignal"/>
    <property type="match status" value="1"/>
</dbReference>
<dbReference type="Gene3D" id="3.30.450.290">
    <property type="match status" value="1"/>
</dbReference>
<comment type="caution">
    <text evidence="12">The sequence shown here is derived from an EMBL/GenBank/DDBJ whole genome shotgun (WGS) entry which is preliminary data.</text>
</comment>
<proteinExistence type="inferred from homology"/>
<evidence type="ECO:0000259" key="10">
    <source>
        <dbReference type="PROSITE" id="PS50111"/>
    </source>
</evidence>
<dbReference type="PROSITE" id="PS50111">
    <property type="entry name" value="CHEMOTAXIS_TRANSDUC_2"/>
    <property type="match status" value="1"/>
</dbReference>
<comment type="similarity">
    <text evidence="7">Belongs to the methyl-accepting chemotaxis (MCP) protein family.</text>
</comment>
<name>A0A3L0VSW6_ECOLX</name>
<feature type="transmembrane region" description="Helical" evidence="9">
    <location>
        <begin position="183"/>
        <end position="204"/>
    </location>
</feature>
<evidence type="ECO:0000256" key="8">
    <source>
        <dbReference type="PROSITE-ProRule" id="PRU00284"/>
    </source>
</evidence>
<feature type="domain" description="Methyl-accepting transducer" evidence="10">
    <location>
        <begin position="264"/>
        <end position="500"/>
    </location>
</feature>
<dbReference type="EMBL" id="RNRV01000002">
    <property type="protein sequence ID" value="MHO03090.1"/>
    <property type="molecule type" value="Genomic_DNA"/>
</dbReference>
<evidence type="ECO:0000256" key="9">
    <source>
        <dbReference type="SAM" id="Phobius"/>
    </source>
</evidence>
<dbReference type="SMART" id="SM00304">
    <property type="entry name" value="HAMP"/>
    <property type="match status" value="1"/>
</dbReference>
<dbReference type="FunFam" id="1.10.287.950:FF:000001">
    <property type="entry name" value="Methyl-accepting chemotaxis sensory transducer"/>
    <property type="match status" value="1"/>
</dbReference>
<evidence type="ECO:0000256" key="3">
    <source>
        <dbReference type="ARBA" id="ARBA00022692"/>
    </source>
</evidence>
<dbReference type="Gene3D" id="1.10.287.950">
    <property type="entry name" value="Methyl-accepting chemotaxis protein"/>
    <property type="match status" value="1"/>
</dbReference>
<dbReference type="PANTHER" id="PTHR32089">
    <property type="entry name" value="METHYL-ACCEPTING CHEMOTAXIS PROTEIN MCPB"/>
    <property type="match status" value="1"/>
</dbReference>
<keyword evidence="4 9" id="KW-1133">Transmembrane helix</keyword>
<evidence type="ECO:0000259" key="11">
    <source>
        <dbReference type="PROSITE" id="PS50885"/>
    </source>
</evidence>
<evidence type="ECO:0000256" key="2">
    <source>
        <dbReference type="ARBA" id="ARBA00022500"/>
    </source>
</evidence>